<dbReference type="AlphaFoldDB" id="A0A4V5NHQ0"/>
<reference evidence="3 4" key="1">
    <citation type="submission" date="2017-03" db="EMBL/GenBank/DDBJ databases">
        <title>Genomes of endolithic fungi from Antarctica.</title>
        <authorList>
            <person name="Coleine C."/>
            <person name="Masonjones S."/>
            <person name="Stajich J.E."/>
        </authorList>
    </citation>
    <scope>NUCLEOTIDE SEQUENCE [LARGE SCALE GENOMIC DNA]</scope>
    <source>
        <strain evidence="3 4">CCFEE 5187</strain>
    </source>
</reference>
<feature type="transmembrane region" description="Helical" evidence="2">
    <location>
        <begin position="12"/>
        <end position="34"/>
    </location>
</feature>
<organism evidence="3 4">
    <name type="scientific">Cryomyces minteri</name>
    <dbReference type="NCBI Taxonomy" id="331657"/>
    <lineage>
        <taxon>Eukaryota</taxon>
        <taxon>Fungi</taxon>
        <taxon>Dikarya</taxon>
        <taxon>Ascomycota</taxon>
        <taxon>Pezizomycotina</taxon>
        <taxon>Dothideomycetes</taxon>
        <taxon>Dothideomycetes incertae sedis</taxon>
        <taxon>Cryomyces</taxon>
    </lineage>
</organism>
<feature type="compositionally biased region" description="Basic and acidic residues" evidence="1">
    <location>
        <begin position="409"/>
        <end position="421"/>
    </location>
</feature>
<keyword evidence="2" id="KW-0472">Membrane</keyword>
<comment type="caution">
    <text evidence="3">The sequence shown here is derived from an EMBL/GenBank/DDBJ whole genome shotgun (WGS) entry which is preliminary data.</text>
</comment>
<dbReference type="Proteomes" id="UP000308768">
    <property type="component" value="Unassembled WGS sequence"/>
</dbReference>
<keyword evidence="2" id="KW-0812">Transmembrane</keyword>
<keyword evidence="2" id="KW-1133">Transmembrane helix</keyword>
<evidence type="ECO:0000313" key="4">
    <source>
        <dbReference type="Proteomes" id="UP000308768"/>
    </source>
</evidence>
<feature type="compositionally biased region" description="Basic and acidic residues" evidence="1">
    <location>
        <begin position="349"/>
        <end position="358"/>
    </location>
</feature>
<name>A0A4V5NHQ0_9PEZI</name>
<protein>
    <submittedName>
        <fullName evidence="3">Uncharacterized protein</fullName>
    </submittedName>
</protein>
<keyword evidence="4" id="KW-1185">Reference proteome</keyword>
<gene>
    <name evidence="3" type="ORF">B0A49_02307</name>
</gene>
<feature type="region of interest" description="Disordered" evidence="1">
    <location>
        <begin position="376"/>
        <end position="450"/>
    </location>
</feature>
<evidence type="ECO:0000256" key="1">
    <source>
        <dbReference type="SAM" id="MobiDB-lite"/>
    </source>
</evidence>
<feature type="compositionally biased region" description="Polar residues" evidence="1">
    <location>
        <begin position="384"/>
        <end position="396"/>
    </location>
</feature>
<dbReference type="EMBL" id="NAJN01000073">
    <property type="protein sequence ID" value="TKA80029.1"/>
    <property type="molecule type" value="Genomic_DNA"/>
</dbReference>
<evidence type="ECO:0000256" key="2">
    <source>
        <dbReference type="SAM" id="Phobius"/>
    </source>
</evidence>
<sequence length="617" mass="69193">MSTRHDTDLATALAATVAVMTIMISSVGGILATWGRTCVATSVVAPHEHGFNMLSHSVLAPTIYALMASRVDEAAAASGSAPPQYAFHEYDEVYTEEDTSFEIPGTTPEDGSIRRDLRPMLESTALELPPGPLSLTADKNLIYPTHPPSIALCHLPIPLTYSGNQIALERSVPRRLLENGKSTKARDQHLYEMRRTPFTNEIELRPKRLDCYGTGPAWMKQRIGLKGTVWEVTFKDVLVLKYNRHKWKDGDGNVIAVEEKSSPSRIVMVQDVATHLRDLVVCAWCTRIWQANGHVPLAQTLSRGEAHIRVRRASPKLQKASEASLGSQDLHTEEKTENIGDNDTAMSEAPEHGDCADDAMEHDATTHEAIDTAQFDGDRHGECSHSNSHAHGSCQHTSKRRTAPAGAENDPKRRCLRDRDLFNSMSQNVRRRRPDSEGGYHYGHGGKRTRERAKRLQAVRHIQDPTYCPPVPSPVSITMHGKPFVDQNGEPMLPTDRSFVDRLSIKSQTDLLNDQNDNVRRLQDGLGRFYKDHDAQVNTIVDLYIKHQAWGIIDVNAVLNRHMAPRDVQGLIDEWKRRFDFLATPVARARDDAQLREDHLKLGWLARTPKLWEMMAE</sequence>
<feature type="region of interest" description="Disordered" evidence="1">
    <location>
        <begin position="312"/>
        <end position="358"/>
    </location>
</feature>
<evidence type="ECO:0000313" key="3">
    <source>
        <dbReference type="EMBL" id="TKA80029.1"/>
    </source>
</evidence>
<proteinExistence type="predicted"/>
<dbReference type="OrthoDB" id="4196148at2759"/>
<accession>A0A4V5NHQ0</accession>